<dbReference type="EMBL" id="CAEY01000481">
    <property type="status" value="NOT_ANNOTATED_CDS"/>
    <property type="molecule type" value="Genomic_DNA"/>
</dbReference>
<reference evidence="1" key="2">
    <citation type="submission" date="2015-06" db="UniProtKB">
        <authorList>
            <consortium name="EnsemblMetazoa"/>
        </authorList>
    </citation>
    <scope>IDENTIFICATION</scope>
</reference>
<keyword evidence="2" id="KW-1185">Reference proteome</keyword>
<proteinExistence type="predicted"/>
<evidence type="ECO:0000313" key="1">
    <source>
        <dbReference type="EnsemblMetazoa" id="tetur01g14220.1"/>
    </source>
</evidence>
<dbReference type="Proteomes" id="UP000015104">
    <property type="component" value="Unassembled WGS sequence"/>
</dbReference>
<dbReference type="EnsemblMetazoa" id="tetur01g14220.1">
    <property type="protein sequence ID" value="tetur01g14220.1"/>
    <property type="gene ID" value="tetur01g14220"/>
</dbReference>
<dbReference type="HOGENOM" id="CLU_2295176_0_0_1"/>
<sequence length="101" mass="11587">MTCASNVSHIKVKPSILYYRNNQVFDDLKAALDNIKILGDGDYSEDRLKDAIEPIRYRFPSNVTDQQILADLKTLLAQIERLEISFVSVNQVTQEKFVKLI</sequence>
<accession>T1JTI0</accession>
<dbReference type="AlphaFoldDB" id="T1JTI0"/>
<evidence type="ECO:0000313" key="2">
    <source>
        <dbReference type="Proteomes" id="UP000015104"/>
    </source>
</evidence>
<protein>
    <submittedName>
        <fullName evidence="1">Uncharacterized protein</fullName>
    </submittedName>
</protein>
<name>T1JTI0_TETUR</name>
<reference evidence="2" key="1">
    <citation type="submission" date="2011-08" db="EMBL/GenBank/DDBJ databases">
        <authorList>
            <person name="Rombauts S."/>
        </authorList>
    </citation>
    <scope>NUCLEOTIDE SEQUENCE</scope>
    <source>
        <strain evidence="2">London</strain>
    </source>
</reference>
<organism evidence="1 2">
    <name type="scientific">Tetranychus urticae</name>
    <name type="common">Two-spotted spider mite</name>
    <dbReference type="NCBI Taxonomy" id="32264"/>
    <lineage>
        <taxon>Eukaryota</taxon>
        <taxon>Metazoa</taxon>
        <taxon>Ecdysozoa</taxon>
        <taxon>Arthropoda</taxon>
        <taxon>Chelicerata</taxon>
        <taxon>Arachnida</taxon>
        <taxon>Acari</taxon>
        <taxon>Acariformes</taxon>
        <taxon>Trombidiformes</taxon>
        <taxon>Prostigmata</taxon>
        <taxon>Eleutherengona</taxon>
        <taxon>Raphignathae</taxon>
        <taxon>Tetranychoidea</taxon>
        <taxon>Tetranychidae</taxon>
        <taxon>Tetranychus</taxon>
    </lineage>
</organism>